<dbReference type="InParanoid" id="A0A2P5FIH3"/>
<dbReference type="GO" id="GO:0031624">
    <property type="term" value="F:ubiquitin conjugating enzyme binding"/>
    <property type="evidence" value="ECO:0007669"/>
    <property type="project" value="TreeGrafter"/>
</dbReference>
<dbReference type="GO" id="GO:0051865">
    <property type="term" value="P:protein autoubiquitination"/>
    <property type="evidence" value="ECO:0007669"/>
    <property type="project" value="TreeGrafter"/>
</dbReference>
<dbReference type="GO" id="GO:0006513">
    <property type="term" value="P:protein monoubiquitination"/>
    <property type="evidence" value="ECO:0007669"/>
    <property type="project" value="TreeGrafter"/>
</dbReference>
<dbReference type="Proteomes" id="UP000237000">
    <property type="component" value="Unassembled WGS sequence"/>
</dbReference>
<evidence type="ECO:0000256" key="1">
    <source>
        <dbReference type="SAM" id="MobiDB-lite"/>
    </source>
</evidence>
<reference evidence="3" key="1">
    <citation type="submission" date="2016-06" db="EMBL/GenBank/DDBJ databases">
        <title>Parallel loss of symbiosis genes in relatives of nitrogen-fixing non-legume Parasponia.</title>
        <authorList>
            <person name="Van Velzen R."/>
            <person name="Holmer R."/>
            <person name="Bu F."/>
            <person name="Rutten L."/>
            <person name="Van Zeijl A."/>
            <person name="Liu W."/>
            <person name="Santuari L."/>
            <person name="Cao Q."/>
            <person name="Sharma T."/>
            <person name="Shen D."/>
            <person name="Roswanjaya Y."/>
            <person name="Wardhani T."/>
            <person name="Kalhor M.S."/>
            <person name="Jansen J."/>
            <person name="Van den Hoogen J."/>
            <person name="Gungor B."/>
            <person name="Hartog M."/>
            <person name="Hontelez J."/>
            <person name="Verver J."/>
            <person name="Yang W.-C."/>
            <person name="Schijlen E."/>
            <person name="Repin R."/>
            <person name="Schilthuizen M."/>
            <person name="Schranz E."/>
            <person name="Heidstra R."/>
            <person name="Miyata K."/>
            <person name="Fedorova E."/>
            <person name="Kohlen W."/>
            <person name="Bisseling T."/>
            <person name="Smit S."/>
            <person name="Geurts R."/>
        </authorList>
    </citation>
    <scope>NUCLEOTIDE SEQUENCE [LARGE SCALE GENOMIC DNA]</scope>
    <source>
        <strain evidence="3">cv. RG33-2</strain>
    </source>
</reference>
<gene>
    <name evidence="2" type="ORF">TorRG33x02_064840</name>
</gene>
<dbReference type="STRING" id="63057.A0A2P5FIH3"/>
<evidence type="ECO:0000313" key="3">
    <source>
        <dbReference type="Proteomes" id="UP000237000"/>
    </source>
</evidence>
<organism evidence="2 3">
    <name type="scientific">Trema orientale</name>
    <name type="common">Charcoal tree</name>
    <name type="synonym">Celtis orientalis</name>
    <dbReference type="NCBI Taxonomy" id="63057"/>
    <lineage>
        <taxon>Eukaryota</taxon>
        <taxon>Viridiplantae</taxon>
        <taxon>Streptophyta</taxon>
        <taxon>Embryophyta</taxon>
        <taxon>Tracheophyta</taxon>
        <taxon>Spermatophyta</taxon>
        <taxon>Magnoliopsida</taxon>
        <taxon>eudicotyledons</taxon>
        <taxon>Gunneridae</taxon>
        <taxon>Pentapetalae</taxon>
        <taxon>rosids</taxon>
        <taxon>fabids</taxon>
        <taxon>Rosales</taxon>
        <taxon>Cannabaceae</taxon>
        <taxon>Trema</taxon>
    </lineage>
</organism>
<sequence length="558" mass="62221">MSMELRDIENPRKWRFTWEAQSHIPTLRLFLFNSHSKPSLQCRSLQVHVSLPQSVVLITWFDHDDYKEGEVSLRVPIPRVLIDDESPVSFRAMDDHIEVKLALLLPVGHPIVSSSDSILKSSGDEQNRNSDESMTLSVDSDIRSLSSSEGVHFYCRNCEFNLTRSPLRKFAEMPSVNWREVADNWFGACCCSFGGISEKMVARFANSYSCSKGTCLVNFGTLVVCKDDLVEYNFPDCGGDECHEVESDLTVDLGFGESTLTLGTNNVCDEKSGLTKSKDEEFDVNGMCGITDEGSSNHDRLSHLCLDSDSSGNEELEQGCCTHHVSGTSLEDQKLIQSTEILENQKLFLNGFLGNIFMVKSSNLKKDVEWVEFLCPQCSSLLGAYPCANGCAPLDGGVRLFKCYISTSLAAVGSKDFFRKYTLERMFTTQLLDCAKDELSFRTVVIDLKTRVPMLQIVLVNSNSWSCTGYCLSTQSCLEPVQKLDLQPVIKVLFSECSNNTESEIRAMEDQIKKDLADEVFMPRSQIVDIVESLVLAKNALPPSCSSFQGLSLSSLRM</sequence>
<feature type="compositionally biased region" description="Basic and acidic residues" evidence="1">
    <location>
        <begin position="122"/>
        <end position="131"/>
    </location>
</feature>
<evidence type="ECO:0000313" key="2">
    <source>
        <dbReference type="EMBL" id="PON97574.1"/>
    </source>
</evidence>
<proteinExistence type="predicted"/>
<keyword evidence="3" id="KW-1185">Reference proteome</keyword>
<name>A0A2P5FIH3_TREOI</name>
<dbReference type="GO" id="GO:0043161">
    <property type="term" value="P:proteasome-mediated ubiquitin-dependent protein catabolic process"/>
    <property type="evidence" value="ECO:0007669"/>
    <property type="project" value="TreeGrafter"/>
</dbReference>
<feature type="region of interest" description="Disordered" evidence="1">
    <location>
        <begin position="116"/>
        <end position="135"/>
    </location>
</feature>
<dbReference type="FunCoup" id="A0A2P5FIH3">
    <property type="interactions" value="1484"/>
</dbReference>
<comment type="caution">
    <text evidence="2">The sequence shown here is derived from an EMBL/GenBank/DDBJ whole genome shotgun (WGS) entry which is preliminary data.</text>
</comment>
<dbReference type="GO" id="GO:0005634">
    <property type="term" value="C:nucleus"/>
    <property type="evidence" value="ECO:0007669"/>
    <property type="project" value="TreeGrafter"/>
</dbReference>
<accession>A0A2P5FIH3</accession>
<dbReference type="InterPro" id="IPR019193">
    <property type="entry name" value="UBQ-conj_enz_E2-bd_prot"/>
</dbReference>
<dbReference type="PANTHER" id="PTHR31531:SF2">
    <property type="entry name" value="E3 UBIQUITIN-PROTEIN LIGASE E3D"/>
    <property type="match status" value="1"/>
</dbReference>
<dbReference type="PANTHER" id="PTHR31531">
    <property type="entry name" value="E3 UBIQUITIN-PROTEIN LIGASE E3D FAMILY MEMBER"/>
    <property type="match status" value="1"/>
</dbReference>
<dbReference type="GO" id="GO:0030332">
    <property type="term" value="F:cyclin binding"/>
    <property type="evidence" value="ECO:0007669"/>
    <property type="project" value="TreeGrafter"/>
</dbReference>
<dbReference type="EMBL" id="JXTC01000030">
    <property type="protein sequence ID" value="PON97574.1"/>
    <property type="molecule type" value="Genomic_DNA"/>
</dbReference>
<protein>
    <submittedName>
        <fullName evidence="2">Ubiquitin-conjugating enzyme E2-binding protein</fullName>
    </submittedName>
</protein>
<dbReference type="GO" id="GO:0061630">
    <property type="term" value="F:ubiquitin protein ligase activity"/>
    <property type="evidence" value="ECO:0007669"/>
    <property type="project" value="TreeGrafter"/>
</dbReference>
<dbReference type="Pfam" id="PF09814">
    <property type="entry name" value="HECT_2"/>
    <property type="match status" value="2"/>
</dbReference>
<dbReference type="GO" id="GO:0005829">
    <property type="term" value="C:cytosol"/>
    <property type="evidence" value="ECO:0007669"/>
    <property type="project" value="TreeGrafter"/>
</dbReference>
<dbReference type="GO" id="GO:0000151">
    <property type="term" value="C:ubiquitin ligase complex"/>
    <property type="evidence" value="ECO:0007669"/>
    <property type="project" value="TreeGrafter"/>
</dbReference>
<dbReference type="OrthoDB" id="781818at2759"/>
<dbReference type="AlphaFoldDB" id="A0A2P5FIH3"/>
<dbReference type="GO" id="GO:0000209">
    <property type="term" value="P:protein polyubiquitination"/>
    <property type="evidence" value="ECO:0007669"/>
    <property type="project" value="TreeGrafter"/>
</dbReference>